<dbReference type="AlphaFoldDB" id="A0A8J4SKV8"/>
<dbReference type="EMBL" id="LUCH01010785">
    <property type="protein sequence ID" value="KAF5395702.1"/>
    <property type="molecule type" value="Genomic_DNA"/>
</dbReference>
<evidence type="ECO:0000313" key="1">
    <source>
        <dbReference type="EMBL" id="KAF5395702.1"/>
    </source>
</evidence>
<keyword evidence="2" id="KW-1185">Reference proteome</keyword>
<organism evidence="1 2">
    <name type="scientific">Paragonimus heterotremus</name>
    <dbReference type="NCBI Taxonomy" id="100268"/>
    <lineage>
        <taxon>Eukaryota</taxon>
        <taxon>Metazoa</taxon>
        <taxon>Spiralia</taxon>
        <taxon>Lophotrochozoa</taxon>
        <taxon>Platyhelminthes</taxon>
        <taxon>Trematoda</taxon>
        <taxon>Digenea</taxon>
        <taxon>Plagiorchiida</taxon>
        <taxon>Troglotremata</taxon>
        <taxon>Troglotrematidae</taxon>
        <taxon>Paragonimus</taxon>
    </lineage>
</organism>
<evidence type="ECO:0000313" key="2">
    <source>
        <dbReference type="Proteomes" id="UP000748531"/>
    </source>
</evidence>
<protein>
    <submittedName>
        <fullName evidence="1">Uncharacterized protein</fullName>
    </submittedName>
</protein>
<dbReference type="Proteomes" id="UP000748531">
    <property type="component" value="Unassembled WGS sequence"/>
</dbReference>
<sequence>MEMKHVRDMARLHLCSQGRMTSVLFTRAFLADQYKGLRPQNTLTTQDQKDSTPFVRGHVTTGSGDFSSSSPFLTYNKQHTAKDPKSHATRPQDTRNCALPPQKYCASVAHTLRVLCEDHSDSSSDSDDSFLNGVHQVEPSVKSVFDVRKPLDSPVNHSFYSPSIRVGQNDFELDEDFDLASELRRLGLPTSFGAKKVQERSTKRQPLSGSIEIESVDLWLLLRADHHTHLSTEMQIAKRSSSCESKYDASYVVIRVIFLRELLVHPGRVLSKCIKTNT</sequence>
<name>A0A8J4SKV8_9TREM</name>
<accession>A0A8J4SKV8</accession>
<proteinExistence type="predicted"/>
<dbReference type="OrthoDB" id="10675486at2759"/>
<comment type="caution">
    <text evidence="1">The sequence shown here is derived from an EMBL/GenBank/DDBJ whole genome shotgun (WGS) entry which is preliminary data.</text>
</comment>
<gene>
    <name evidence="1" type="ORF">PHET_11189</name>
</gene>
<reference evidence="1" key="1">
    <citation type="submission" date="2019-05" db="EMBL/GenBank/DDBJ databases">
        <title>Annotation for the trematode Paragonimus heterotremus.</title>
        <authorList>
            <person name="Choi Y.-J."/>
        </authorList>
    </citation>
    <scope>NUCLEOTIDE SEQUENCE</scope>
    <source>
        <strain evidence="1">LC</strain>
    </source>
</reference>